<name>A0A0H2RKD8_9AGAM</name>
<reference evidence="1 2" key="1">
    <citation type="submission" date="2015-04" db="EMBL/GenBank/DDBJ databases">
        <title>Complete genome sequence of Schizopora paradoxa KUC8140, a cosmopolitan wood degrader in East Asia.</title>
        <authorList>
            <consortium name="DOE Joint Genome Institute"/>
            <person name="Min B."/>
            <person name="Park H."/>
            <person name="Jang Y."/>
            <person name="Kim J.-J."/>
            <person name="Kim K.H."/>
            <person name="Pangilinan J."/>
            <person name="Lipzen A."/>
            <person name="Riley R."/>
            <person name="Grigoriev I.V."/>
            <person name="Spatafora J.W."/>
            <person name="Choi I.-G."/>
        </authorList>
    </citation>
    <scope>NUCLEOTIDE SEQUENCE [LARGE SCALE GENOMIC DNA]</scope>
    <source>
        <strain evidence="1 2">KUC8140</strain>
    </source>
</reference>
<dbReference type="InParanoid" id="A0A0H2RKD8"/>
<keyword evidence="2" id="KW-1185">Reference proteome</keyword>
<feature type="non-terminal residue" evidence="1">
    <location>
        <position position="1"/>
    </location>
</feature>
<dbReference type="Proteomes" id="UP000053477">
    <property type="component" value="Unassembled WGS sequence"/>
</dbReference>
<dbReference type="EMBL" id="KQ086333">
    <property type="protein sequence ID" value="KLO05276.1"/>
    <property type="molecule type" value="Genomic_DNA"/>
</dbReference>
<proteinExistence type="predicted"/>
<dbReference type="OrthoDB" id="4230923at2759"/>
<evidence type="ECO:0000313" key="1">
    <source>
        <dbReference type="EMBL" id="KLO05276.1"/>
    </source>
</evidence>
<evidence type="ECO:0000313" key="2">
    <source>
        <dbReference type="Proteomes" id="UP000053477"/>
    </source>
</evidence>
<sequence>AAKKQRNGGLLFELDSVKSARWLKNPDVRARFVIDFDPGAVMKGTMYPCLLKFVPIAYQVDDRDERERVEASAHLPAGTLSNTRWMKPPGRREKNQRYAHLIAMFPSPETANTAIRHGLYIRGAKIMPVQLFPEPLRCNKCSMFAHHKAVDCPSKVQCGWCGREHKTNLCSVKLPEDMYCVNCKQRGHGAVSRDCPTYWTKKKRMDSRNPATLFKYVVISTDPSTW</sequence>
<organism evidence="1 2">
    <name type="scientific">Schizopora paradoxa</name>
    <dbReference type="NCBI Taxonomy" id="27342"/>
    <lineage>
        <taxon>Eukaryota</taxon>
        <taxon>Fungi</taxon>
        <taxon>Dikarya</taxon>
        <taxon>Basidiomycota</taxon>
        <taxon>Agaricomycotina</taxon>
        <taxon>Agaricomycetes</taxon>
        <taxon>Hymenochaetales</taxon>
        <taxon>Schizoporaceae</taxon>
        <taxon>Schizopora</taxon>
    </lineage>
</organism>
<dbReference type="AlphaFoldDB" id="A0A0H2RKD8"/>
<feature type="non-terminal residue" evidence="1">
    <location>
        <position position="226"/>
    </location>
</feature>
<protein>
    <recommendedName>
        <fullName evidence="3">CCHC-type domain-containing protein</fullName>
    </recommendedName>
</protein>
<accession>A0A0H2RKD8</accession>
<evidence type="ECO:0008006" key="3">
    <source>
        <dbReference type="Google" id="ProtNLM"/>
    </source>
</evidence>
<gene>
    <name evidence="1" type="ORF">SCHPADRAFT_790401</name>
</gene>